<dbReference type="Gene3D" id="3.20.20.80">
    <property type="entry name" value="Glycosidases"/>
    <property type="match status" value="1"/>
</dbReference>
<evidence type="ECO:0000256" key="1">
    <source>
        <dbReference type="SAM" id="MobiDB-lite"/>
    </source>
</evidence>
<sequence length="174" mass="18585">MVSSTACCCSLNAAARPCLVQCTDAPVHASDYVLGRCSAGGARRPSPGHSQRRVRRQARGAVGEDPVHALGHGARSWPAEEAAAFYKTFARHGCTMVVQGMDVCMNKHHHSTGSSPNNLLVQMKNACRRHGARIAGENASLVMTHTSSSLRIRSNILTTVLMMPCHFLAGTVHA</sequence>
<dbReference type="OrthoDB" id="1660156at2759"/>
<feature type="region of interest" description="Disordered" evidence="1">
    <location>
        <begin position="39"/>
        <end position="69"/>
    </location>
</feature>
<comment type="caution">
    <text evidence="2">The sequence shown here is derived from an EMBL/GenBank/DDBJ whole genome shotgun (WGS) entry which is preliminary data.</text>
</comment>
<dbReference type="Proteomes" id="UP000604825">
    <property type="component" value="Unassembled WGS sequence"/>
</dbReference>
<evidence type="ECO:0008006" key="4">
    <source>
        <dbReference type="Google" id="ProtNLM"/>
    </source>
</evidence>
<organism evidence="2 3">
    <name type="scientific">Miscanthus lutarioriparius</name>
    <dbReference type="NCBI Taxonomy" id="422564"/>
    <lineage>
        <taxon>Eukaryota</taxon>
        <taxon>Viridiplantae</taxon>
        <taxon>Streptophyta</taxon>
        <taxon>Embryophyta</taxon>
        <taxon>Tracheophyta</taxon>
        <taxon>Spermatophyta</taxon>
        <taxon>Magnoliopsida</taxon>
        <taxon>Liliopsida</taxon>
        <taxon>Poales</taxon>
        <taxon>Poaceae</taxon>
        <taxon>PACMAD clade</taxon>
        <taxon>Panicoideae</taxon>
        <taxon>Andropogonodae</taxon>
        <taxon>Andropogoneae</taxon>
        <taxon>Saccharinae</taxon>
        <taxon>Miscanthus</taxon>
    </lineage>
</organism>
<dbReference type="SUPFAM" id="SSF51445">
    <property type="entry name" value="(Trans)glycosidases"/>
    <property type="match status" value="1"/>
</dbReference>
<protein>
    <recommendedName>
        <fullName evidence="4">Beta-amylase</fullName>
    </recommendedName>
</protein>
<evidence type="ECO:0000313" key="3">
    <source>
        <dbReference type="Proteomes" id="UP000604825"/>
    </source>
</evidence>
<accession>A0A811R7W4</accession>
<proteinExistence type="predicted"/>
<dbReference type="AlphaFoldDB" id="A0A811R7W4"/>
<gene>
    <name evidence="2" type="ORF">NCGR_LOCUS49428</name>
</gene>
<keyword evidence="3" id="KW-1185">Reference proteome</keyword>
<reference evidence="2" key="1">
    <citation type="submission" date="2020-10" db="EMBL/GenBank/DDBJ databases">
        <authorList>
            <person name="Han B."/>
            <person name="Lu T."/>
            <person name="Zhao Q."/>
            <person name="Huang X."/>
            <person name="Zhao Y."/>
        </authorList>
    </citation>
    <scope>NUCLEOTIDE SEQUENCE</scope>
</reference>
<dbReference type="InterPro" id="IPR017853">
    <property type="entry name" value="GH"/>
</dbReference>
<dbReference type="EMBL" id="CAJGYO010000013">
    <property type="protein sequence ID" value="CAD6266123.1"/>
    <property type="molecule type" value="Genomic_DNA"/>
</dbReference>
<evidence type="ECO:0000313" key="2">
    <source>
        <dbReference type="EMBL" id="CAD6266123.1"/>
    </source>
</evidence>
<name>A0A811R7W4_9POAL</name>